<dbReference type="InParanoid" id="H0EEZ3"/>
<feature type="compositionally biased region" description="Basic and acidic residues" evidence="1">
    <location>
        <begin position="47"/>
        <end position="71"/>
    </location>
</feature>
<reference evidence="2 3" key="1">
    <citation type="journal article" date="2012" name="Eukaryot. Cell">
        <title>Genome sequence of the fungus Glarea lozoyensis: the first genome sequence of a species from the Helotiaceae family.</title>
        <authorList>
            <person name="Youssar L."/>
            <person name="Gruening B.A."/>
            <person name="Erxleben A."/>
            <person name="Guenther S."/>
            <person name="Huettel W."/>
        </authorList>
    </citation>
    <scope>NUCLEOTIDE SEQUENCE [LARGE SCALE GENOMIC DNA]</scope>
    <source>
        <strain evidence="3">ATCC 74030 / MF5533</strain>
    </source>
</reference>
<feature type="compositionally biased region" description="Basic and acidic residues" evidence="1">
    <location>
        <begin position="10"/>
        <end position="25"/>
    </location>
</feature>
<organism evidence="2 3">
    <name type="scientific">Glarea lozoyensis (strain ATCC 74030 / MF5533)</name>
    <dbReference type="NCBI Taxonomy" id="1104152"/>
    <lineage>
        <taxon>Eukaryota</taxon>
        <taxon>Fungi</taxon>
        <taxon>Dikarya</taxon>
        <taxon>Ascomycota</taxon>
        <taxon>Pezizomycotina</taxon>
        <taxon>Leotiomycetes</taxon>
        <taxon>Helotiales</taxon>
        <taxon>Helotiaceae</taxon>
        <taxon>Glarea</taxon>
    </lineage>
</organism>
<proteinExistence type="predicted"/>
<evidence type="ECO:0000313" key="3">
    <source>
        <dbReference type="Proteomes" id="UP000005446"/>
    </source>
</evidence>
<accession>H0EEZ3</accession>
<dbReference type="EMBL" id="AGUE01000016">
    <property type="protein sequence ID" value="EHL03056.1"/>
    <property type="molecule type" value="Genomic_DNA"/>
</dbReference>
<name>H0EEZ3_GLAL7</name>
<evidence type="ECO:0000256" key="1">
    <source>
        <dbReference type="SAM" id="MobiDB-lite"/>
    </source>
</evidence>
<dbReference type="AlphaFoldDB" id="H0EEZ3"/>
<comment type="caution">
    <text evidence="2">The sequence shown here is derived from an EMBL/GenBank/DDBJ whole genome shotgun (WGS) entry which is preliminary data.</text>
</comment>
<feature type="region of interest" description="Disordered" evidence="1">
    <location>
        <begin position="1"/>
        <end position="71"/>
    </location>
</feature>
<protein>
    <submittedName>
        <fullName evidence="2">Uncharacterized protein</fullName>
    </submittedName>
</protein>
<keyword evidence="3" id="KW-1185">Reference proteome</keyword>
<dbReference type="Proteomes" id="UP000005446">
    <property type="component" value="Unassembled WGS sequence"/>
</dbReference>
<evidence type="ECO:0000313" key="2">
    <source>
        <dbReference type="EMBL" id="EHL03056.1"/>
    </source>
</evidence>
<sequence length="71" mass="8316">MSYVITLGTRLEREPERLEREKEQNRQPANKDTNGEGMRCRSIPDISKSHENRDSVGDTEKRYTEESRAYA</sequence>
<dbReference type="HOGENOM" id="CLU_2740251_0_0_1"/>
<gene>
    <name evidence="2" type="ORF">M7I_1030</name>
</gene>